<keyword evidence="1" id="KW-1133">Transmembrane helix</keyword>
<accession>A0A3R9U6P5</accession>
<dbReference type="AlphaFoldDB" id="A0A3R9U6P5"/>
<comment type="caution">
    <text evidence="2">The sequence shown here is derived from an EMBL/GenBank/DDBJ whole genome shotgun (WGS) entry which is preliminary data.</text>
</comment>
<feature type="non-terminal residue" evidence="2">
    <location>
        <position position="44"/>
    </location>
</feature>
<sequence length="44" mass="5054">MEDIKNVTALEEQTIKRISSRIIPFLIILFIMAFLDRTNIGFAA</sequence>
<proteinExistence type="predicted"/>
<keyword evidence="1" id="KW-0812">Transmembrane</keyword>
<evidence type="ECO:0000313" key="3">
    <source>
        <dbReference type="Proteomes" id="UP000280073"/>
    </source>
</evidence>
<evidence type="ECO:0000256" key="1">
    <source>
        <dbReference type="SAM" id="Phobius"/>
    </source>
</evidence>
<reference evidence="2 3" key="1">
    <citation type="submission" date="2018-10" db="EMBL/GenBank/DDBJ databases">
        <title>GWAS and RNA-Seq identify cryptic mechanisms of antimicrobial resistance in Acinetobacter baumannii.</title>
        <authorList>
            <person name="Sahl J.W."/>
        </authorList>
    </citation>
    <scope>NUCLEOTIDE SEQUENCE [LARGE SCALE GENOMIC DNA]</scope>
    <source>
        <strain evidence="2 3">TG28175</strain>
    </source>
</reference>
<organism evidence="2 3">
    <name type="scientific">Acinetobacter baumannii</name>
    <dbReference type="NCBI Taxonomy" id="470"/>
    <lineage>
        <taxon>Bacteria</taxon>
        <taxon>Pseudomonadati</taxon>
        <taxon>Pseudomonadota</taxon>
        <taxon>Gammaproteobacteria</taxon>
        <taxon>Moraxellales</taxon>
        <taxon>Moraxellaceae</taxon>
        <taxon>Acinetobacter</taxon>
        <taxon>Acinetobacter calcoaceticus/baumannii complex</taxon>
    </lineage>
</organism>
<gene>
    <name evidence="2" type="ORF">EA686_22560</name>
</gene>
<evidence type="ECO:0000313" key="2">
    <source>
        <dbReference type="EMBL" id="RSR39160.1"/>
    </source>
</evidence>
<dbReference type="Proteomes" id="UP000280073">
    <property type="component" value="Unassembled WGS sequence"/>
</dbReference>
<protein>
    <submittedName>
        <fullName evidence="2">MFS transporter</fullName>
    </submittedName>
</protein>
<keyword evidence="1" id="KW-0472">Membrane</keyword>
<feature type="transmembrane region" description="Helical" evidence="1">
    <location>
        <begin position="18"/>
        <end position="35"/>
    </location>
</feature>
<dbReference type="EMBL" id="RFDI01001627">
    <property type="protein sequence ID" value="RSR39160.1"/>
    <property type="molecule type" value="Genomic_DNA"/>
</dbReference>
<name>A0A3R9U6P5_ACIBA</name>